<evidence type="ECO:0000313" key="2">
    <source>
        <dbReference type="EMBL" id="QHT79676.1"/>
    </source>
</evidence>
<dbReference type="Pfam" id="PF16903">
    <property type="entry name" value="Capsid_N"/>
    <property type="match status" value="1"/>
</dbReference>
<accession>A0A6C0HHU5</accession>
<sequence length="516" mass="58510">MSGALMQVVGNAGIPHRLHNNSAMNIISHDCTFTPIRFATNNSFAITRSCDVIKSIFFKFKMAALPGGWIYKNKWTSRAFESIELKIGGSTVLKYDKERLRLMNLIFPDDMRANSRHLTFDYSLSERMDISLELHETMFEFDIKDVFNTDGIPLFALQYHDVSVTFTLGDFAECIEYYHEDDVPALSATDNYILECVPQSIGIFMDMEPRRALAEMQHTFNTIHYEFGTIIVNNDETCFRMGEDGICSSEYLHITNEDGSEIDGQVLDSIEINLNRQSRFYLSGFQSRHFMADYLPHPVRDNSTSQNLYYISYSPPPQFSTIPLEPLATASVFGLNLNRIDTHHMILTYNPHMPLPPRIKITIMRRIHNVFRIGNGTSDYAAEYSPTIPLVVGRANRREVRNEVPAPVPVPVPVPSVAVISANAISIYANTFVSCDTIIPIPSDDNWCVITLEPILENTDVVQCQQCKKLCLLEAMNEWFNVQKSCPHCRASSDRVEFIVGKGIMDIDISNPLILV</sequence>
<proteinExistence type="predicted"/>
<reference evidence="2" key="1">
    <citation type="journal article" date="2020" name="Nature">
        <title>Giant virus diversity and host interactions through global metagenomics.</title>
        <authorList>
            <person name="Schulz F."/>
            <person name="Roux S."/>
            <person name="Paez-Espino D."/>
            <person name="Jungbluth S."/>
            <person name="Walsh D.A."/>
            <person name="Denef V.J."/>
            <person name="McMahon K.D."/>
            <person name="Konstantinidis K.T."/>
            <person name="Eloe-Fadrosh E.A."/>
            <person name="Kyrpides N.C."/>
            <person name="Woyke T."/>
        </authorList>
    </citation>
    <scope>NUCLEOTIDE SEQUENCE</scope>
    <source>
        <strain evidence="2">GVMAG-M-3300023184-101</strain>
    </source>
</reference>
<feature type="domain" description="Major capsid protein N-terminal" evidence="1">
    <location>
        <begin position="18"/>
        <end position="175"/>
    </location>
</feature>
<evidence type="ECO:0000259" key="1">
    <source>
        <dbReference type="Pfam" id="PF16903"/>
    </source>
</evidence>
<dbReference type="EMBL" id="MN739951">
    <property type="protein sequence ID" value="QHT79676.1"/>
    <property type="molecule type" value="Genomic_DNA"/>
</dbReference>
<dbReference type="Gene3D" id="2.70.9.10">
    <property type="entry name" value="Adenovirus Type 2 Hexon, domain 4"/>
    <property type="match status" value="1"/>
</dbReference>
<dbReference type="InterPro" id="IPR016112">
    <property type="entry name" value="VP_dsDNA_II"/>
</dbReference>
<organism evidence="2">
    <name type="scientific">viral metagenome</name>
    <dbReference type="NCBI Taxonomy" id="1070528"/>
    <lineage>
        <taxon>unclassified sequences</taxon>
        <taxon>metagenomes</taxon>
        <taxon>organismal metagenomes</taxon>
    </lineage>
</organism>
<dbReference type="InterPro" id="IPR031654">
    <property type="entry name" value="Capsid_N"/>
</dbReference>
<dbReference type="SUPFAM" id="SSF49749">
    <property type="entry name" value="Group II dsDNA viruses VP"/>
    <property type="match status" value="1"/>
</dbReference>
<protein>
    <recommendedName>
        <fullName evidence="1">Major capsid protein N-terminal domain-containing protein</fullName>
    </recommendedName>
</protein>
<name>A0A6C0HHU5_9ZZZZ</name>
<dbReference type="AlphaFoldDB" id="A0A6C0HHU5"/>